<reference evidence="1" key="1">
    <citation type="submission" date="2014-12" db="EMBL/GenBank/DDBJ databases">
        <title>Insight into the proteome of Arion vulgaris.</title>
        <authorList>
            <person name="Aradska J."/>
            <person name="Bulat T."/>
            <person name="Smidak R."/>
            <person name="Sarate P."/>
            <person name="Gangsoo J."/>
            <person name="Sialana F."/>
            <person name="Bilban M."/>
            <person name="Lubec G."/>
        </authorList>
    </citation>
    <scope>NUCLEOTIDE SEQUENCE</scope>
    <source>
        <tissue evidence="1">Skin</tissue>
    </source>
</reference>
<proteinExistence type="predicted"/>
<name>A0A0B7BCC0_9EUPU</name>
<sequence length="54" mass="6766">MIYRSRNLMIYIRHVQYLNVKWDEVRRSDEIREMSGQLLVATVIRKRRRDMIKE</sequence>
<accession>A0A0B7BCC0</accession>
<dbReference type="EMBL" id="HACG01044084">
    <property type="protein sequence ID" value="CEK90949.1"/>
    <property type="molecule type" value="Transcribed_RNA"/>
</dbReference>
<evidence type="ECO:0000313" key="1">
    <source>
        <dbReference type="EMBL" id="CEK90949.1"/>
    </source>
</evidence>
<protein>
    <submittedName>
        <fullName evidence="1">Uncharacterized protein</fullName>
    </submittedName>
</protein>
<organism evidence="1">
    <name type="scientific">Arion vulgaris</name>
    <dbReference type="NCBI Taxonomy" id="1028688"/>
    <lineage>
        <taxon>Eukaryota</taxon>
        <taxon>Metazoa</taxon>
        <taxon>Spiralia</taxon>
        <taxon>Lophotrochozoa</taxon>
        <taxon>Mollusca</taxon>
        <taxon>Gastropoda</taxon>
        <taxon>Heterobranchia</taxon>
        <taxon>Euthyneura</taxon>
        <taxon>Panpulmonata</taxon>
        <taxon>Eupulmonata</taxon>
        <taxon>Stylommatophora</taxon>
        <taxon>Helicina</taxon>
        <taxon>Arionoidea</taxon>
        <taxon>Arionidae</taxon>
        <taxon>Arion</taxon>
    </lineage>
</organism>
<gene>
    <name evidence="1" type="primary">ORF180080</name>
</gene>
<dbReference type="AlphaFoldDB" id="A0A0B7BCC0"/>